<name>A0A9P8EXM1_AURME</name>
<dbReference type="Proteomes" id="UP000779574">
    <property type="component" value="Unassembled WGS sequence"/>
</dbReference>
<feature type="non-terminal residue" evidence="2">
    <location>
        <position position="1"/>
    </location>
</feature>
<comment type="caution">
    <text evidence="2">The sequence shown here is derived from an EMBL/GenBank/DDBJ whole genome shotgun (WGS) entry which is preliminary data.</text>
</comment>
<feature type="compositionally biased region" description="Basic residues" evidence="1">
    <location>
        <begin position="1"/>
        <end position="18"/>
    </location>
</feature>
<feature type="compositionally biased region" description="Polar residues" evidence="1">
    <location>
        <begin position="41"/>
        <end position="55"/>
    </location>
</feature>
<organism evidence="2 3">
    <name type="scientific">Aureobasidium melanogenum</name>
    <name type="common">Aureobasidium pullulans var. melanogenum</name>
    <dbReference type="NCBI Taxonomy" id="46634"/>
    <lineage>
        <taxon>Eukaryota</taxon>
        <taxon>Fungi</taxon>
        <taxon>Dikarya</taxon>
        <taxon>Ascomycota</taxon>
        <taxon>Pezizomycotina</taxon>
        <taxon>Dothideomycetes</taxon>
        <taxon>Dothideomycetidae</taxon>
        <taxon>Dothideales</taxon>
        <taxon>Saccotheciaceae</taxon>
        <taxon>Aureobasidium</taxon>
    </lineage>
</organism>
<accession>A0A9P8EXM1</accession>
<dbReference type="EMBL" id="JAHFXF010000019">
    <property type="protein sequence ID" value="KAG9700271.1"/>
    <property type="molecule type" value="Genomic_DNA"/>
</dbReference>
<protein>
    <submittedName>
        <fullName evidence="2">Uncharacterized protein</fullName>
    </submittedName>
</protein>
<evidence type="ECO:0000313" key="3">
    <source>
        <dbReference type="Proteomes" id="UP000779574"/>
    </source>
</evidence>
<reference evidence="2" key="2">
    <citation type="submission" date="2021-08" db="EMBL/GenBank/DDBJ databases">
        <authorList>
            <person name="Gostincar C."/>
            <person name="Sun X."/>
            <person name="Song Z."/>
            <person name="Gunde-Cimerman N."/>
        </authorList>
    </citation>
    <scope>NUCLEOTIDE SEQUENCE</scope>
    <source>
        <strain evidence="2">EXF-9911</strain>
    </source>
</reference>
<feature type="region of interest" description="Disordered" evidence="1">
    <location>
        <begin position="1"/>
        <end position="71"/>
    </location>
</feature>
<evidence type="ECO:0000313" key="2">
    <source>
        <dbReference type="EMBL" id="KAG9700271.1"/>
    </source>
</evidence>
<gene>
    <name evidence="2" type="ORF">KCU76_g883</name>
</gene>
<dbReference type="AlphaFoldDB" id="A0A9P8EXM1"/>
<reference evidence="2" key="1">
    <citation type="journal article" date="2021" name="J Fungi (Basel)">
        <title>Virulence traits and population genomics of the black yeast Aureobasidium melanogenum.</title>
        <authorList>
            <person name="Cernosa A."/>
            <person name="Sun X."/>
            <person name="Gostincar C."/>
            <person name="Fang C."/>
            <person name="Gunde-Cimerman N."/>
            <person name="Song Z."/>
        </authorList>
    </citation>
    <scope>NUCLEOTIDE SEQUENCE</scope>
    <source>
        <strain evidence="2">EXF-9911</strain>
    </source>
</reference>
<dbReference type="OrthoDB" id="10384518at2759"/>
<sequence length="71" mass="7745">MVPKPKKKASKAALKKNRSNQTTAKKVSEERQVPERDAPTTEASKSPSQTSNQLVDSAAPQKLQAIEQAKE</sequence>
<evidence type="ECO:0000256" key="1">
    <source>
        <dbReference type="SAM" id="MobiDB-lite"/>
    </source>
</evidence>
<feature type="compositionally biased region" description="Basic and acidic residues" evidence="1">
    <location>
        <begin position="26"/>
        <end position="39"/>
    </location>
</feature>
<proteinExistence type="predicted"/>